<dbReference type="FunFam" id="2.30.30.280:FF:000001">
    <property type="entry name" value="tRNA-specific 2-thiouridylase MnmA"/>
    <property type="match status" value="1"/>
</dbReference>
<protein>
    <recommendedName>
        <fullName evidence="1">tRNA-uridine 2-sulfurtransferase</fullName>
        <ecNumber evidence="1">2.8.1.13</ecNumber>
    </recommendedName>
</protein>
<keyword evidence="2" id="KW-0820">tRNA-binding</keyword>
<evidence type="ECO:0000256" key="9">
    <source>
        <dbReference type="ARBA" id="ARBA00051542"/>
    </source>
</evidence>
<sequence length="358" mass="40914">MKRALLLSGGVDSSVALHLMMERGEEPDLFYIYIGADEEGFEDCPSEEDMEMVRWLARHYGRPLEVINLHREYWDYVVQYIIDTVRAGRTPHPDMLCNRIIKFGYFNEYAGRDYDQIATGHYASKRIVGDKHYLATAVDALKDQTDFLAQITYPQLVKAHFPLGELPKSEVRRIASMEHLVTAKRKDSQGICFLGKVDYNQFIEKYLGTQPGAIVELETGRVVGEHRGYWFHTIGQRKGLGLSGGPWFVIRKDIESNTLFVSRGYDVETQYGNVVEMPEMHFITENSMEGNEQEVTFKVRHTPDFTRGVLRHEGGIYTLFSEELIQGIAPGQFCTIYDVEHKICHGSGVIARGMRLAK</sequence>
<dbReference type="PANTHER" id="PTHR43052">
    <property type="match status" value="1"/>
</dbReference>
<dbReference type="SUPFAM" id="SSF52402">
    <property type="entry name" value="Adenine nucleotide alpha hydrolases-like"/>
    <property type="match status" value="1"/>
</dbReference>
<evidence type="ECO:0000256" key="8">
    <source>
        <dbReference type="ARBA" id="ARBA00023157"/>
    </source>
</evidence>
<dbReference type="GO" id="GO:0008033">
    <property type="term" value="P:tRNA processing"/>
    <property type="evidence" value="ECO:0007669"/>
    <property type="project" value="UniProtKB-KW"/>
</dbReference>
<evidence type="ECO:0000313" key="12">
    <source>
        <dbReference type="EMBL" id="TFH94872.1"/>
    </source>
</evidence>
<dbReference type="PANTHER" id="PTHR43052:SF1">
    <property type="entry name" value="TRNA-5-TAURINOMETHYLURIDINE 2-SULFURTRANSFERASE"/>
    <property type="match status" value="1"/>
</dbReference>
<dbReference type="GeneID" id="66796581"/>
<dbReference type="InterPro" id="IPR023382">
    <property type="entry name" value="MnmA-like_central_sf"/>
</dbReference>
<evidence type="ECO:0000256" key="7">
    <source>
        <dbReference type="ARBA" id="ARBA00022884"/>
    </source>
</evidence>
<dbReference type="Pfam" id="PF20259">
    <property type="entry name" value="tRNA_Me_trans_M"/>
    <property type="match status" value="1"/>
</dbReference>
<keyword evidence="8" id="KW-1015">Disulfide bond</keyword>
<dbReference type="CDD" id="cd01998">
    <property type="entry name" value="MnmA_TRMU-like"/>
    <property type="match status" value="1"/>
</dbReference>
<keyword evidence="13" id="KW-1185">Reference proteome</keyword>
<evidence type="ECO:0000256" key="2">
    <source>
        <dbReference type="ARBA" id="ARBA00022555"/>
    </source>
</evidence>
<proteinExistence type="predicted"/>
<keyword evidence="5" id="KW-0547">Nucleotide-binding</keyword>
<keyword evidence="7" id="KW-0694">RNA-binding</keyword>
<dbReference type="GO" id="GO:0005524">
    <property type="term" value="F:ATP binding"/>
    <property type="evidence" value="ECO:0007669"/>
    <property type="project" value="UniProtKB-KW"/>
</dbReference>
<dbReference type="Proteomes" id="UP000297225">
    <property type="component" value="Unassembled WGS sequence"/>
</dbReference>
<dbReference type="RefSeq" id="WP_134849791.1">
    <property type="nucleotide sequence ID" value="NZ_CP197400.1"/>
</dbReference>
<dbReference type="InterPro" id="IPR014729">
    <property type="entry name" value="Rossmann-like_a/b/a_fold"/>
</dbReference>
<evidence type="ECO:0000259" key="10">
    <source>
        <dbReference type="Pfam" id="PF20258"/>
    </source>
</evidence>
<feature type="domain" description="tRNA-specific 2-thiouridylase MnmA-like central" evidence="11">
    <location>
        <begin position="201"/>
        <end position="263"/>
    </location>
</feature>
<evidence type="ECO:0000256" key="3">
    <source>
        <dbReference type="ARBA" id="ARBA00022679"/>
    </source>
</evidence>
<dbReference type="InterPro" id="IPR051305">
    <property type="entry name" value="tRNA_2-thiouridylase_MnmA"/>
</dbReference>
<dbReference type="NCBIfam" id="TIGR00420">
    <property type="entry name" value="trmU"/>
    <property type="match status" value="1"/>
</dbReference>
<dbReference type="Pfam" id="PF20258">
    <property type="entry name" value="tRNA_Me_trans_C"/>
    <property type="match status" value="1"/>
</dbReference>
<dbReference type="GO" id="GO:0000049">
    <property type="term" value="F:tRNA binding"/>
    <property type="evidence" value="ECO:0007669"/>
    <property type="project" value="UniProtKB-KW"/>
</dbReference>
<gene>
    <name evidence="12" type="primary">mnmA</name>
    <name evidence="12" type="ORF">E4P47_05840</name>
</gene>
<dbReference type="InterPro" id="IPR046884">
    <property type="entry name" value="MnmA-like_central"/>
</dbReference>
<dbReference type="Gene3D" id="2.30.30.280">
    <property type="entry name" value="Adenine nucleotide alpha hydrolases-like domains"/>
    <property type="match status" value="1"/>
</dbReference>
<evidence type="ECO:0000256" key="4">
    <source>
        <dbReference type="ARBA" id="ARBA00022694"/>
    </source>
</evidence>
<evidence type="ECO:0000256" key="5">
    <source>
        <dbReference type="ARBA" id="ARBA00022741"/>
    </source>
</evidence>
<evidence type="ECO:0000256" key="6">
    <source>
        <dbReference type="ARBA" id="ARBA00022840"/>
    </source>
</evidence>
<dbReference type="STRING" id="1122973.GCA_000379925_00084"/>
<name>A0A4Y8WQM0_9PORP</name>
<dbReference type="EC" id="2.8.1.13" evidence="1"/>
<dbReference type="OrthoDB" id="9800696at2"/>
<dbReference type="InterPro" id="IPR004506">
    <property type="entry name" value="MnmA-like"/>
</dbReference>
<dbReference type="InterPro" id="IPR046885">
    <property type="entry name" value="MnmA-like_C"/>
</dbReference>
<dbReference type="Gene3D" id="2.40.30.10">
    <property type="entry name" value="Translation factors"/>
    <property type="match status" value="1"/>
</dbReference>
<dbReference type="AlphaFoldDB" id="A0A4Y8WQM0"/>
<keyword evidence="6" id="KW-0067">ATP-binding</keyword>
<comment type="caution">
    <text evidence="12">The sequence shown here is derived from an EMBL/GenBank/DDBJ whole genome shotgun (WGS) entry which is preliminary data.</text>
</comment>
<keyword evidence="3 12" id="KW-0808">Transferase</keyword>
<dbReference type="NCBIfam" id="NF001138">
    <property type="entry name" value="PRK00143.1"/>
    <property type="match status" value="1"/>
</dbReference>
<organism evidence="12 13">
    <name type="scientific">Porphyromonas levii</name>
    <dbReference type="NCBI Taxonomy" id="28114"/>
    <lineage>
        <taxon>Bacteria</taxon>
        <taxon>Pseudomonadati</taxon>
        <taxon>Bacteroidota</taxon>
        <taxon>Bacteroidia</taxon>
        <taxon>Bacteroidales</taxon>
        <taxon>Porphyromonadaceae</taxon>
        <taxon>Porphyromonas</taxon>
    </lineage>
</organism>
<evidence type="ECO:0000259" key="11">
    <source>
        <dbReference type="Pfam" id="PF20259"/>
    </source>
</evidence>
<comment type="catalytic activity">
    <reaction evidence="9">
        <text>S-sulfanyl-L-cysteinyl-[protein] + uridine(34) in tRNA + AH2 + ATP = 2-thiouridine(34) in tRNA + L-cysteinyl-[protein] + A + AMP + diphosphate + H(+)</text>
        <dbReference type="Rhea" id="RHEA:47032"/>
        <dbReference type="Rhea" id="RHEA-COMP:10131"/>
        <dbReference type="Rhea" id="RHEA-COMP:11726"/>
        <dbReference type="Rhea" id="RHEA-COMP:11727"/>
        <dbReference type="Rhea" id="RHEA-COMP:11728"/>
        <dbReference type="ChEBI" id="CHEBI:13193"/>
        <dbReference type="ChEBI" id="CHEBI:15378"/>
        <dbReference type="ChEBI" id="CHEBI:17499"/>
        <dbReference type="ChEBI" id="CHEBI:29950"/>
        <dbReference type="ChEBI" id="CHEBI:30616"/>
        <dbReference type="ChEBI" id="CHEBI:33019"/>
        <dbReference type="ChEBI" id="CHEBI:61963"/>
        <dbReference type="ChEBI" id="CHEBI:65315"/>
        <dbReference type="ChEBI" id="CHEBI:87170"/>
        <dbReference type="ChEBI" id="CHEBI:456215"/>
        <dbReference type="EC" id="2.8.1.13"/>
    </reaction>
</comment>
<dbReference type="GO" id="GO:0103016">
    <property type="term" value="F:tRNA-uridine 2-sulfurtransferase activity"/>
    <property type="evidence" value="ECO:0007669"/>
    <property type="project" value="UniProtKB-EC"/>
</dbReference>
<dbReference type="EMBL" id="SPNC01000079">
    <property type="protein sequence ID" value="TFH94872.1"/>
    <property type="molecule type" value="Genomic_DNA"/>
</dbReference>
<feature type="domain" description="tRNA-specific 2-thiouridylase MnmA-like C-terminal" evidence="10">
    <location>
        <begin position="279"/>
        <end position="350"/>
    </location>
</feature>
<reference evidence="12 13" key="1">
    <citation type="submission" date="2019-03" db="EMBL/GenBank/DDBJ databases">
        <title>Porphyromonas levii Isolated from the Uterus of Dairy Cows.</title>
        <authorList>
            <person name="Francis A.M."/>
        </authorList>
    </citation>
    <scope>NUCLEOTIDE SEQUENCE [LARGE SCALE GENOMIC DNA]</scope>
    <source>
        <strain evidence="12 13">AF5678</strain>
    </source>
</reference>
<accession>A0A4Y8WQM0</accession>
<dbReference type="Gene3D" id="3.40.50.620">
    <property type="entry name" value="HUPs"/>
    <property type="match status" value="1"/>
</dbReference>
<keyword evidence="4" id="KW-0819">tRNA processing</keyword>
<evidence type="ECO:0000256" key="1">
    <source>
        <dbReference type="ARBA" id="ARBA00011949"/>
    </source>
</evidence>
<evidence type="ECO:0000313" key="13">
    <source>
        <dbReference type="Proteomes" id="UP000297225"/>
    </source>
</evidence>
<dbReference type="Pfam" id="PF03054">
    <property type="entry name" value="tRNA_Me_trans"/>
    <property type="match status" value="1"/>
</dbReference>